<dbReference type="PANTHER" id="PTHR33239">
    <property type="entry name" value="CELLULOSE-BINDING DOMAIN-CONTAINING PROTEIN-RELATED"/>
    <property type="match status" value="1"/>
</dbReference>
<gene>
    <name evidence="3" type="ORF">DFA_06012</name>
</gene>
<feature type="signal peptide" evidence="1">
    <location>
        <begin position="1"/>
        <end position="18"/>
    </location>
</feature>
<dbReference type="SMART" id="SM01063">
    <property type="entry name" value="CBM49"/>
    <property type="match status" value="1"/>
</dbReference>
<dbReference type="GO" id="GO:0031012">
    <property type="term" value="C:extracellular matrix"/>
    <property type="evidence" value="ECO:0007669"/>
    <property type="project" value="TreeGrafter"/>
</dbReference>
<feature type="chain" id="PRO_5003315348" evidence="1">
    <location>
        <begin position="19"/>
        <end position="151"/>
    </location>
</feature>
<accession>F4PJV0</accession>
<evidence type="ECO:0000256" key="1">
    <source>
        <dbReference type="SAM" id="SignalP"/>
    </source>
</evidence>
<dbReference type="OrthoDB" id="17104at2759"/>
<dbReference type="InterPro" id="IPR008965">
    <property type="entry name" value="CBM2/CBM3_carb-bd_dom_sf"/>
</dbReference>
<keyword evidence="4" id="KW-1185">Reference proteome</keyword>
<dbReference type="Proteomes" id="UP000007797">
    <property type="component" value="Unassembled WGS sequence"/>
</dbReference>
<keyword evidence="1" id="KW-0732">Signal</keyword>
<dbReference type="EMBL" id="GL883007">
    <property type="protein sequence ID" value="EGG23874.1"/>
    <property type="molecule type" value="Genomic_DNA"/>
</dbReference>
<protein>
    <submittedName>
        <fullName evidence="3">Cellulose-binding domain-containing protein</fullName>
    </submittedName>
</protein>
<dbReference type="InterPro" id="IPR052879">
    <property type="entry name" value="Dd_Spore_Germination_Stalk"/>
</dbReference>
<dbReference type="SUPFAM" id="SSF49384">
    <property type="entry name" value="Carbohydrate-binding domain"/>
    <property type="match status" value="1"/>
</dbReference>
<evidence type="ECO:0000313" key="3">
    <source>
        <dbReference type="EMBL" id="EGG23874.1"/>
    </source>
</evidence>
<feature type="domain" description="Carbohydrate binding" evidence="2">
    <location>
        <begin position="52"/>
        <end position="137"/>
    </location>
</feature>
<dbReference type="GO" id="GO:0030198">
    <property type="term" value="P:extracellular matrix organization"/>
    <property type="evidence" value="ECO:0007669"/>
    <property type="project" value="TreeGrafter"/>
</dbReference>
<dbReference type="OMA" id="CEYVEIA"/>
<dbReference type="RefSeq" id="XP_004361725.1">
    <property type="nucleotide sequence ID" value="XM_004361668.1"/>
</dbReference>
<organism evidence="3 4">
    <name type="scientific">Cavenderia fasciculata</name>
    <name type="common">Slime mold</name>
    <name type="synonym">Dictyostelium fasciculatum</name>
    <dbReference type="NCBI Taxonomy" id="261658"/>
    <lineage>
        <taxon>Eukaryota</taxon>
        <taxon>Amoebozoa</taxon>
        <taxon>Evosea</taxon>
        <taxon>Eumycetozoa</taxon>
        <taxon>Dictyostelia</taxon>
        <taxon>Acytosteliales</taxon>
        <taxon>Cavenderiaceae</taxon>
        <taxon>Cavenderia</taxon>
    </lineage>
</organism>
<dbReference type="KEGG" id="dfa:DFA_06012"/>
<name>F4PJV0_CACFS</name>
<reference evidence="4" key="1">
    <citation type="journal article" date="2011" name="Genome Res.">
        <title>Phylogeny-wide analysis of social amoeba genomes highlights ancient origins for complex intercellular communication.</title>
        <authorList>
            <person name="Heidel A.J."/>
            <person name="Lawal H.M."/>
            <person name="Felder M."/>
            <person name="Schilde C."/>
            <person name="Helps N.R."/>
            <person name="Tunggal B."/>
            <person name="Rivero F."/>
            <person name="John U."/>
            <person name="Schleicher M."/>
            <person name="Eichinger L."/>
            <person name="Platzer M."/>
            <person name="Noegel A.A."/>
            <person name="Schaap P."/>
            <person name="Gloeckner G."/>
        </authorList>
    </citation>
    <scope>NUCLEOTIDE SEQUENCE [LARGE SCALE GENOMIC DNA]</scope>
    <source>
        <strain evidence="4">SH3</strain>
    </source>
</reference>
<sequence length="151" mass="16551">MMKFLVLFALLAVSTASAGFVPYTCGPHACGYGNSCIYDGYIFGCFHRCEYVEIAQSVVNQWNDNGVDYVQVDVTVTNHGPFNVNNILIGYDDTFKPRDSSAVWRAVQLKNGLTLPTYSAPLAVGQSTHFGYISIGKAASHLYVKNIALMH</sequence>
<dbReference type="GeneID" id="14876068"/>
<evidence type="ECO:0000313" key="4">
    <source>
        <dbReference type="Proteomes" id="UP000007797"/>
    </source>
</evidence>
<dbReference type="AlphaFoldDB" id="F4PJV0"/>
<evidence type="ECO:0000259" key="2">
    <source>
        <dbReference type="SMART" id="SM01063"/>
    </source>
</evidence>
<dbReference type="GO" id="GO:0005201">
    <property type="term" value="F:extracellular matrix structural constituent"/>
    <property type="evidence" value="ECO:0007669"/>
    <property type="project" value="TreeGrafter"/>
</dbReference>
<dbReference type="GO" id="GO:0030246">
    <property type="term" value="F:carbohydrate binding"/>
    <property type="evidence" value="ECO:0007669"/>
    <property type="project" value="InterPro"/>
</dbReference>
<proteinExistence type="predicted"/>
<dbReference type="Pfam" id="PF09478">
    <property type="entry name" value="CBM49"/>
    <property type="match status" value="1"/>
</dbReference>
<dbReference type="PANTHER" id="PTHR33239:SF9">
    <property type="entry name" value="CARBOHYDRATE BINDING DOMAIN-CONTAINING PROTEIN-RELATED"/>
    <property type="match status" value="1"/>
</dbReference>
<dbReference type="InterPro" id="IPR019028">
    <property type="entry name" value="CBM_49"/>
</dbReference>